<dbReference type="AlphaFoldDB" id="A0A1S1N4N5"/>
<dbReference type="InterPro" id="IPR011009">
    <property type="entry name" value="Kinase-like_dom_sf"/>
</dbReference>
<dbReference type="RefSeq" id="WP_070992830.1">
    <property type="nucleotide sequence ID" value="NZ_CBCSHD010000009.1"/>
</dbReference>
<dbReference type="EMBL" id="MNAN01000034">
    <property type="protein sequence ID" value="OHU94391.1"/>
    <property type="molecule type" value="Genomic_DNA"/>
</dbReference>
<keyword evidence="2" id="KW-1185">Reference proteome</keyword>
<evidence type="ECO:0000313" key="2">
    <source>
        <dbReference type="Proteomes" id="UP000180253"/>
    </source>
</evidence>
<organism evidence="1 2">
    <name type="scientific">Pseudoalteromonas byunsanensis</name>
    <dbReference type="NCBI Taxonomy" id="327939"/>
    <lineage>
        <taxon>Bacteria</taxon>
        <taxon>Pseudomonadati</taxon>
        <taxon>Pseudomonadota</taxon>
        <taxon>Gammaproteobacteria</taxon>
        <taxon>Alteromonadales</taxon>
        <taxon>Pseudoalteromonadaceae</taxon>
        <taxon>Pseudoalteromonas</taxon>
    </lineage>
</organism>
<protein>
    <recommendedName>
        <fullName evidence="3">DUF2252 domain-containing protein</fullName>
    </recommendedName>
</protein>
<evidence type="ECO:0008006" key="3">
    <source>
        <dbReference type="Google" id="ProtNLM"/>
    </source>
</evidence>
<dbReference type="OrthoDB" id="1491115at2"/>
<comment type="caution">
    <text evidence="1">The sequence shown here is derived from an EMBL/GenBank/DDBJ whole genome shotgun (WGS) entry which is preliminary data.</text>
</comment>
<proteinExistence type="predicted"/>
<accession>A0A1S1N4N5</accession>
<dbReference type="Pfam" id="PF10009">
    <property type="entry name" value="DUF2252"/>
    <property type="match status" value="1"/>
</dbReference>
<dbReference type="PANTHER" id="PTHR39441:SF1">
    <property type="entry name" value="DUF2252 DOMAIN-CONTAINING PROTEIN"/>
    <property type="match status" value="1"/>
</dbReference>
<dbReference type="PANTHER" id="PTHR39441">
    <property type="entry name" value="DUF2252 DOMAIN-CONTAINING PROTEIN"/>
    <property type="match status" value="1"/>
</dbReference>
<dbReference type="SUPFAM" id="SSF56112">
    <property type="entry name" value="Protein kinase-like (PK-like)"/>
    <property type="match status" value="1"/>
</dbReference>
<sequence>MNRQTQIETIMTEIDCVQFLGTLPKHQKMASSPFLFLRGSAALMYHDFANQHITLPDALFTIPLTHIIGDCHTGNFGFISEEGSHGDTIIFTPNDFDDACVGHAVWDLFRFMTSLFVARHHAATLQMSTDDLNIRQRPLVSNEQLHDGCKEFICVYLDACQDSVQDTLTTQSALTNFDKEHILYKRWQKAIQRKAGGAAFTTNSTLAKELDFTLPTLAFKNDQERFRRLPQTLYDEIQATFAPYVDDEILDIVERLSAGTGSHNLTRYYLLVGPESAKTQELDFHLCHIVEVKQQRLAAPLHYFANLSPINKLNPAHLTVNCQRKMQRRPDLVLDDVVWQGKHWLVRSRHHARVGCDPEDFMLGKRAALKDGFSQYAASCGHSLALAHMRGDRRSVRFQQACLDTIPTHTDTLISAAYKYAQQVHADQELLVSLLRNTQTE</sequence>
<dbReference type="Proteomes" id="UP000180253">
    <property type="component" value="Unassembled WGS sequence"/>
</dbReference>
<evidence type="ECO:0000313" key="1">
    <source>
        <dbReference type="EMBL" id="OHU94391.1"/>
    </source>
</evidence>
<dbReference type="InterPro" id="IPR018721">
    <property type="entry name" value="DUF2252"/>
</dbReference>
<name>A0A1S1N4N5_9GAMM</name>
<gene>
    <name evidence="1" type="ORF">BIW53_15045</name>
</gene>
<reference evidence="1 2" key="1">
    <citation type="submission" date="2016-10" db="EMBL/GenBank/DDBJ databases">
        <title>Pseudoalteromonas amylolytica sp. nov., isolated from the surface seawater.</title>
        <authorList>
            <person name="Wu Y.-H."/>
            <person name="Cheng H."/>
            <person name="Jin X.-B."/>
            <person name="Wang C.-S."/>
            <person name="Xu X.-W."/>
        </authorList>
    </citation>
    <scope>NUCLEOTIDE SEQUENCE [LARGE SCALE GENOMIC DNA]</scope>
    <source>
        <strain evidence="1 2">JCM 12483</strain>
    </source>
</reference>